<proteinExistence type="inferred from homology"/>
<comment type="subunit">
    <text evidence="1">Component of the Arp2/3 complex.</text>
</comment>
<keyword evidence="1" id="KW-0547">Nucleotide-binding</keyword>
<comment type="subcellular location">
    <subcellularLocation>
        <location evidence="1">Cytoplasm</location>
        <location evidence="1">Cytoskeleton</location>
    </subcellularLocation>
</comment>
<protein>
    <recommendedName>
        <fullName evidence="1">Actin-related protein 2</fullName>
    </recommendedName>
</protein>
<dbReference type="Ensembl" id="ENSHHUT00000071032.1">
    <property type="protein sequence ID" value="ENSHHUP00000068729.1"/>
    <property type="gene ID" value="ENSHHUG00000040488.1"/>
</dbReference>
<dbReference type="InterPro" id="IPR043129">
    <property type="entry name" value="ATPase_NBD"/>
</dbReference>
<dbReference type="AlphaFoldDB" id="A0A4W5Q8A9"/>
<keyword evidence="1" id="KW-0009">Actin-binding</keyword>
<keyword evidence="3" id="KW-1185">Reference proteome</keyword>
<dbReference type="STRING" id="62062.ENSHHUP00000068729"/>
<comment type="function">
    <text evidence="1">ATP-binding component of the Arp2/3 complex, a multiprotein complex that mediates actin polymerization upon stimulation by nucleation-promoting factor (NPF). The Arp2/3 complex mediates the formation of branched actin networks in the cytoplasm, providing the force for cell motility. Seems to contact the pointed end of the daughter actin filament.</text>
</comment>
<dbReference type="GO" id="GO:0034314">
    <property type="term" value="P:Arp2/3 complex-mediated actin nucleation"/>
    <property type="evidence" value="ECO:0007669"/>
    <property type="project" value="UniProtKB-UniRule"/>
</dbReference>
<comment type="similarity">
    <text evidence="1">Belongs to the actin family. ARP2 subfamily.</text>
</comment>
<evidence type="ECO:0000256" key="1">
    <source>
        <dbReference type="RuleBase" id="RU365080"/>
    </source>
</evidence>
<sequence length="106" mass="11548">MDSQGRKVVVCDNGTGFVKCGYAGSNFPEHIFPALVGRPIIRSTAKVGNIEIKVILLRSPLLSNTPSLVQSDPDTTTLFLHQAWTRLNLIYVCHTGSLSLVTPILK</sequence>
<accession>A0A4W5Q8A9</accession>
<reference evidence="3" key="1">
    <citation type="submission" date="2018-06" db="EMBL/GenBank/DDBJ databases">
        <title>Genome assembly of Danube salmon.</title>
        <authorList>
            <person name="Macqueen D.J."/>
            <person name="Gundappa M.K."/>
        </authorList>
    </citation>
    <scope>NUCLEOTIDE SEQUENCE [LARGE SCALE GENOMIC DNA]</scope>
</reference>
<evidence type="ECO:0000313" key="3">
    <source>
        <dbReference type="Proteomes" id="UP000314982"/>
    </source>
</evidence>
<reference evidence="2" key="3">
    <citation type="submission" date="2025-09" db="UniProtKB">
        <authorList>
            <consortium name="Ensembl"/>
        </authorList>
    </citation>
    <scope>IDENTIFICATION</scope>
</reference>
<keyword evidence="1" id="KW-0206">Cytoskeleton</keyword>
<dbReference type="GO" id="GO:0003779">
    <property type="term" value="F:actin binding"/>
    <property type="evidence" value="ECO:0007669"/>
    <property type="project" value="UniProtKB-KW"/>
</dbReference>
<keyword evidence="1" id="KW-0067">ATP-binding</keyword>
<evidence type="ECO:0000313" key="2">
    <source>
        <dbReference type="Ensembl" id="ENSHHUP00000068729.1"/>
    </source>
</evidence>
<dbReference type="Proteomes" id="UP000314982">
    <property type="component" value="Unassembled WGS sequence"/>
</dbReference>
<dbReference type="GeneTree" id="ENSGT00940000154556"/>
<keyword evidence="1" id="KW-0963">Cytoplasm</keyword>
<name>A0A4W5Q8A9_9TELE</name>
<dbReference type="GO" id="GO:0005524">
    <property type="term" value="F:ATP binding"/>
    <property type="evidence" value="ECO:0007669"/>
    <property type="project" value="UniProtKB-UniRule"/>
</dbReference>
<dbReference type="SUPFAM" id="SSF53067">
    <property type="entry name" value="Actin-like ATPase domain"/>
    <property type="match status" value="1"/>
</dbReference>
<reference evidence="2" key="2">
    <citation type="submission" date="2025-08" db="UniProtKB">
        <authorList>
            <consortium name="Ensembl"/>
        </authorList>
    </citation>
    <scope>IDENTIFICATION</scope>
</reference>
<dbReference type="Gene3D" id="3.30.420.40">
    <property type="match status" value="1"/>
</dbReference>
<organism evidence="2 3">
    <name type="scientific">Hucho hucho</name>
    <name type="common">huchen</name>
    <dbReference type="NCBI Taxonomy" id="62062"/>
    <lineage>
        <taxon>Eukaryota</taxon>
        <taxon>Metazoa</taxon>
        <taxon>Chordata</taxon>
        <taxon>Craniata</taxon>
        <taxon>Vertebrata</taxon>
        <taxon>Euteleostomi</taxon>
        <taxon>Actinopterygii</taxon>
        <taxon>Neopterygii</taxon>
        <taxon>Teleostei</taxon>
        <taxon>Protacanthopterygii</taxon>
        <taxon>Salmoniformes</taxon>
        <taxon>Salmonidae</taxon>
        <taxon>Salmoninae</taxon>
        <taxon>Hucho</taxon>
    </lineage>
</organism>
<dbReference type="GO" id="GO:0005885">
    <property type="term" value="C:Arp2/3 protein complex"/>
    <property type="evidence" value="ECO:0007669"/>
    <property type="project" value="UniProtKB-UniRule"/>
</dbReference>